<evidence type="ECO:0000313" key="10">
    <source>
        <dbReference type="Proteomes" id="UP001182556"/>
    </source>
</evidence>
<dbReference type="PANTHER" id="PTHR40021:SF1">
    <property type="entry name" value="DEFECT AT LOW TEMPERATURE PROTEIN 1"/>
    <property type="match status" value="1"/>
</dbReference>
<evidence type="ECO:0000256" key="3">
    <source>
        <dbReference type="ARBA" id="ARBA00021353"/>
    </source>
</evidence>
<feature type="transmembrane region" description="Helical" evidence="7">
    <location>
        <begin position="41"/>
        <end position="64"/>
    </location>
</feature>
<proteinExistence type="inferred from homology"/>
<evidence type="ECO:0000256" key="7">
    <source>
        <dbReference type="RuleBase" id="RU367100"/>
    </source>
</evidence>
<keyword evidence="5 7" id="KW-1133">Transmembrane helix</keyword>
<dbReference type="Proteomes" id="UP001182556">
    <property type="component" value="Unassembled WGS sequence"/>
</dbReference>
<protein>
    <recommendedName>
        <fullName evidence="3 7">Defect at low temperature protein 1</fullName>
    </recommendedName>
</protein>
<dbReference type="EMBL" id="JAODAN010000005">
    <property type="protein sequence ID" value="KAK1923952.1"/>
    <property type="molecule type" value="Genomic_DNA"/>
</dbReference>
<gene>
    <name evidence="7" type="primary">DLT1</name>
    <name evidence="9" type="ORF">DB88DRAFT_258962</name>
</gene>
<dbReference type="PANTHER" id="PTHR40021">
    <property type="entry name" value="DEFECT AT LOW TEMPERATURE PROTEIN 1"/>
    <property type="match status" value="1"/>
</dbReference>
<keyword evidence="10" id="KW-1185">Reference proteome</keyword>
<dbReference type="GO" id="GO:0016020">
    <property type="term" value="C:membrane"/>
    <property type="evidence" value="ECO:0007669"/>
    <property type="project" value="UniProtKB-SubCell"/>
</dbReference>
<keyword evidence="6 7" id="KW-0472">Membrane</keyword>
<dbReference type="AlphaFoldDB" id="A0AAD9FQN4"/>
<organism evidence="9 10">
    <name type="scientific">Papiliotrema laurentii</name>
    <name type="common">Cryptococcus laurentii</name>
    <dbReference type="NCBI Taxonomy" id="5418"/>
    <lineage>
        <taxon>Eukaryota</taxon>
        <taxon>Fungi</taxon>
        <taxon>Dikarya</taxon>
        <taxon>Basidiomycota</taxon>
        <taxon>Agaricomycotina</taxon>
        <taxon>Tremellomycetes</taxon>
        <taxon>Tremellales</taxon>
        <taxon>Rhynchogastremaceae</taxon>
        <taxon>Papiliotrema</taxon>
    </lineage>
</organism>
<comment type="caution">
    <text evidence="9">The sequence shown here is derived from an EMBL/GenBank/DDBJ whole genome shotgun (WGS) entry which is preliminary data.</text>
</comment>
<evidence type="ECO:0000313" key="9">
    <source>
        <dbReference type="EMBL" id="KAK1923952.1"/>
    </source>
</evidence>
<evidence type="ECO:0000256" key="5">
    <source>
        <dbReference type="ARBA" id="ARBA00022989"/>
    </source>
</evidence>
<evidence type="ECO:0000256" key="6">
    <source>
        <dbReference type="ARBA" id="ARBA00023136"/>
    </source>
</evidence>
<accession>A0AAD9FQN4</accession>
<evidence type="ECO:0000256" key="8">
    <source>
        <dbReference type="SAM" id="MobiDB-lite"/>
    </source>
</evidence>
<sequence>MPRRRKPAYPLPPAHHPSRQSYQTSPIPHKPKKRRRSALKIFYSVLYQFTFYFFIILIGSLLIGSAYGLGQQAVRTGGQRRWNMFVLVAAYVALALVSIVHVWSRIISVKKILRSMPKPYMPTKQIDVPKVGCCSSHPSCRYRAKRSQKVADHIMTEYSRTAVIAHISQATTGQQEGWGRPGTRWENQHFRTYIMSTLPMMREALCPHARAPPLSLAPLVSAANDINDSGAIKLFVNSYVKMIDRARYAKQEPTEGDASACEKLVEIVLLTLQMRRQREEREKNHARPEQEAGKVSP</sequence>
<keyword evidence="4 7" id="KW-0812">Transmembrane</keyword>
<evidence type="ECO:0000256" key="1">
    <source>
        <dbReference type="ARBA" id="ARBA00002489"/>
    </source>
</evidence>
<feature type="region of interest" description="Disordered" evidence="8">
    <location>
        <begin position="1"/>
        <end position="31"/>
    </location>
</feature>
<dbReference type="InterPro" id="IPR038869">
    <property type="entry name" value="DLT1"/>
</dbReference>
<comment type="similarity">
    <text evidence="2 7">Belongs to the DLT1 family.</text>
</comment>
<evidence type="ECO:0000256" key="4">
    <source>
        <dbReference type="ARBA" id="ARBA00022692"/>
    </source>
</evidence>
<comment type="function">
    <text evidence="1 7">Required for growth under high-pressure and low-temperature conditions.</text>
</comment>
<feature type="region of interest" description="Disordered" evidence="8">
    <location>
        <begin position="276"/>
        <end position="297"/>
    </location>
</feature>
<feature type="transmembrane region" description="Helical" evidence="7">
    <location>
        <begin position="84"/>
        <end position="104"/>
    </location>
</feature>
<evidence type="ECO:0000256" key="2">
    <source>
        <dbReference type="ARBA" id="ARBA00005550"/>
    </source>
</evidence>
<comment type="subcellular location">
    <subcellularLocation>
        <location evidence="7">Membrane</location>
        <topology evidence="7">Multi-pass membrane protein</topology>
    </subcellularLocation>
</comment>
<name>A0AAD9FQN4_PAPLA</name>
<reference evidence="9" key="1">
    <citation type="submission" date="2023-02" db="EMBL/GenBank/DDBJ databases">
        <title>Identification and recombinant expression of a fungal hydrolase from Papiliotrema laurentii that hydrolyzes apple cutin and clears colloidal polyester polyurethane.</title>
        <authorList>
            <consortium name="DOE Joint Genome Institute"/>
            <person name="Roman V.A."/>
            <person name="Bojanowski C."/>
            <person name="Crable B.R."/>
            <person name="Wagner D.N."/>
            <person name="Hung C.S."/>
            <person name="Nadeau L.J."/>
            <person name="Schratz L."/>
            <person name="Haridas S."/>
            <person name="Pangilinan J."/>
            <person name="Lipzen A."/>
            <person name="Na H."/>
            <person name="Yan M."/>
            <person name="Ng V."/>
            <person name="Grigoriev I.V."/>
            <person name="Spatafora J.W."/>
            <person name="Barlow D."/>
            <person name="Biffinger J."/>
            <person name="Kelley-Loughnane N."/>
            <person name="Varaljay V.A."/>
            <person name="Crookes-Goodson W.J."/>
        </authorList>
    </citation>
    <scope>NUCLEOTIDE SEQUENCE</scope>
    <source>
        <strain evidence="9">5307AH</strain>
    </source>
</reference>